<accession>A0ABU7K541</accession>
<feature type="region of interest" description="Disordered" evidence="1">
    <location>
        <begin position="1"/>
        <end position="26"/>
    </location>
</feature>
<name>A0ABU7K541_9ACTN</name>
<gene>
    <name evidence="3" type="ORF">Q8791_05385</name>
</gene>
<evidence type="ECO:0000259" key="2">
    <source>
        <dbReference type="Pfam" id="PF03756"/>
    </source>
</evidence>
<proteinExistence type="predicted"/>
<feature type="domain" description="A-factor biosynthesis hotdog" evidence="2">
    <location>
        <begin position="36"/>
        <end position="170"/>
    </location>
</feature>
<dbReference type="InterPro" id="IPR005509">
    <property type="entry name" value="AfsA_hotdog_dom"/>
</dbReference>
<organism evidence="3 4">
    <name type="scientific">Nocardiopsis codii</name>
    <dbReference type="NCBI Taxonomy" id="3065942"/>
    <lineage>
        <taxon>Bacteria</taxon>
        <taxon>Bacillati</taxon>
        <taxon>Actinomycetota</taxon>
        <taxon>Actinomycetes</taxon>
        <taxon>Streptosporangiales</taxon>
        <taxon>Nocardiopsidaceae</taxon>
        <taxon>Nocardiopsis</taxon>
    </lineage>
</organism>
<protein>
    <submittedName>
        <fullName evidence="3">ScbA/BarX family gamma-butyrolactone biosynthesis protein</fullName>
    </submittedName>
</protein>
<reference evidence="3 4" key="1">
    <citation type="submission" date="2023-08" db="EMBL/GenBank/DDBJ databases">
        <authorList>
            <person name="Girao M."/>
            <person name="Carvalho M.F."/>
        </authorList>
    </citation>
    <scope>NUCLEOTIDE SEQUENCE [LARGE SCALE GENOMIC DNA]</scope>
    <source>
        <strain evidence="3 4">CT-R113</strain>
    </source>
</reference>
<dbReference type="InterPro" id="IPR047757">
    <property type="entry name" value="AfsA-like"/>
</dbReference>
<evidence type="ECO:0000313" key="3">
    <source>
        <dbReference type="EMBL" id="MEE2036657.1"/>
    </source>
</evidence>
<sequence length="367" mass="39151">MQTPVRNLLNGDTDTATGHPDGPSLDYERTLDRTVVHRESLAEVFVTDTQPLGGDAHAAAAQLPRSHAYYGDHLLRPRLHDPVLMLEACRQVGLAIAHTHYGVPFDHKFVLTTMGVTITRPERLAVGTAPCALRMLCSVEDKRVKEGRVVGYDARFRLFVDGAEVGNAVVGLRFKSPASYGALRLSNRSGAPVPSTETFDFTVTGEIPAPYSVGRSNSDNVVLTGIAADGDAVSASLRVLPQHPSLFDHAQDHLPGMVLIEAARQLALNTLLEVEGTSPAKAYPAEITATFTSFGELEPRTEVRARTAPADAGATEGEGVYYTQGGIVEYLAPTAGPEPVPTSVEVDVLQRGASICRIGVGLVRLPA</sequence>
<dbReference type="RefSeq" id="WP_330090467.1">
    <property type="nucleotide sequence ID" value="NZ_JAUZMY010000004.1"/>
</dbReference>
<comment type="caution">
    <text evidence="3">The sequence shown here is derived from an EMBL/GenBank/DDBJ whole genome shotgun (WGS) entry which is preliminary data.</text>
</comment>
<dbReference type="Pfam" id="PF03756">
    <property type="entry name" value="AfsA"/>
    <property type="match status" value="2"/>
</dbReference>
<evidence type="ECO:0000256" key="1">
    <source>
        <dbReference type="SAM" id="MobiDB-lite"/>
    </source>
</evidence>
<dbReference type="EMBL" id="JAUZMY010000004">
    <property type="protein sequence ID" value="MEE2036657.1"/>
    <property type="molecule type" value="Genomic_DNA"/>
</dbReference>
<dbReference type="Proteomes" id="UP001356095">
    <property type="component" value="Unassembled WGS sequence"/>
</dbReference>
<feature type="compositionally biased region" description="Polar residues" evidence="1">
    <location>
        <begin position="1"/>
        <end position="16"/>
    </location>
</feature>
<dbReference type="NCBIfam" id="NF041195">
    <property type="entry name" value="ScbA_BarX_GamBu"/>
    <property type="match status" value="1"/>
</dbReference>
<feature type="domain" description="A-factor biosynthesis hotdog" evidence="2">
    <location>
        <begin position="213"/>
        <end position="311"/>
    </location>
</feature>
<keyword evidence="4" id="KW-1185">Reference proteome</keyword>
<evidence type="ECO:0000313" key="4">
    <source>
        <dbReference type="Proteomes" id="UP001356095"/>
    </source>
</evidence>